<proteinExistence type="inferred from homology"/>
<dbReference type="PANTHER" id="PTHR11035:SF35">
    <property type="entry name" value="VERY-LONG-CHAIN (3R)-3-HYDROXYACYL-COA DEHYDRATASE"/>
    <property type="match status" value="1"/>
</dbReference>
<keyword evidence="10" id="KW-0175">Coiled coil</keyword>
<keyword evidence="14 15" id="KW-0456">Lyase</keyword>
<comment type="function">
    <text evidence="15">Catalyzes the third of the four reactions of the long-chain fatty acids elongation cycle. This endoplasmic reticulum-bound enzymatic process, allows the addition of two carbons to the chain of long- and very long-chain fatty acids/VLCFAs per cycle. This enzyme catalyzes the dehydration of the 3-hydroxyacyl-CoA intermediate into trans-2,3-enoyl-CoA, within each cycle of fatty acid elongation. Thereby, it participates to the production of VLCFAs of different chain lengths that are involved in multiple biological processes as precursors of membrane lipids and lipid mediators.</text>
</comment>
<dbReference type="WBParaSite" id="mrna-Wban_09676">
    <property type="protein sequence ID" value="mrna-Wban_09676"/>
    <property type="gene ID" value="Wban_09676"/>
</dbReference>
<organism evidence="17 18">
    <name type="scientific">Wuchereria bancrofti</name>
    <dbReference type="NCBI Taxonomy" id="6293"/>
    <lineage>
        <taxon>Eukaryota</taxon>
        <taxon>Metazoa</taxon>
        <taxon>Ecdysozoa</taxon>
        <taxon>Nematoda</taxon>
        <taxon>Chromadorea</taxon>
        <taxon>Rhabditida</taxon>
        <taxon>Spirurina</taxon>
        <taxon>Spiruromorpha</taxon>
        <taxon>Filarioidea</taxon>
        <taxon>Onchocercidae</taxon>
        <taxon>Wuchereria</taxon>
    </lineage>
</organism>
<evidence type="ECO:0000256" key="10">
    <source>
        <dbReference type="ARBA" id="ARBA00023054"/>
    </source>
</evidence>
<sequence length="434" mass="50674">MYNCFNLFAYFQFIFFLYSDIFATESVTMTVRRPFVYWAQDERLLFLTIDLKDSSDVSYAITGNSFEFRATGIGAHGRCEYSFQLSLFADVELEKAGQGGGSKLLYVLKKTNAMWWPTILNDGSRYSWLRVGEFYVFLCFYILDNVIFFTIDFDRFEDPDGSDTEDDYEMINMNARTPEAQMDAITQRILDECRTKPKTKTDFINDVKQFAKKCNYLLIQYLCAYNITLFILHVYLLFTLVFNFFTIGNAYYNSFWQSNANIIKIVTALQLIDVAHALVGYTKGNYRIGLIQVCGRLAFIYIIDGCPDVQSSPTTFILIFAYFSIEIFRYPYYAASCLKIEIPLLTWLRYNAWVLLYPVGLLLEGVTMYRSIPYYYQTGKYSIKLPNATNIGFNFSFTLSIFFLFVFPFVAVYLLKHMWLQRCKKYEGLVKKLS</sequence>
<evidence type="ECO:0000256" key="7">
    <source>
        <dbReference type="ARBA" id="ARBA00022824"/>
    </source>
</evidence>
<keyword evidence="9 15" id="KW-1133">Transmembrane helix</keyword>
<evidence type="ECO:0000256" key="15">
    <source>
        <dbReference type="RuleBase" id="RU363109"/>
    </source>
</evidence>
<dbReference type="GO" id="GO:0030497">
    <property type="term" value="P:fatty acid elongation"/>
    <property type="evidence" value="ECO:0007669"/>
    <property type="project" value="TreeGrafter"/>
</dbReference>
<feature type="transmembrane region" description="Helical" evidence="15">
    <location>
        <begin position="353"/>
        <end position="372"/>
    </location>
</feature>
<dbReference type="InterPro" id="IPR007052">
    <property type="entry name" value="CS_dom"/>
</dbReference>
<dbReference type="AlphaFoldDB" id="A0AAF5Q4E6"/>
<evidence type="ECO:0000256" key="9">
    <source>
        <dbReference type="ARBA" id="ARBA00022989"/>
    </source>
</evidence>
<evidence type="ECO:0000259" key="16">
    <source>
        <dbReference type="PROSITE" id="PS51203"/>
    </source>
</evidence>
<evidence type="ECO:0000256" key="2">
    <source>
        <dbReference type="ARBA" id="ARBA00005194"/>
    </source>
</evidence>
<evidence type="ECO:0000313" key="18">
    <source>
        <dbReference type="WBParaSite" id="mrna-Wban_09676"/>
    </source>
</evidence>
<comment type="similarity">
    <text evidence="3 15">Belongs to the very long-chain fatty acids dehydratase HACD family.</text>
</comment>
<evidence type="ECO:0000256" key="3">
    <source>
        <dbReference type="ARBA" id="ARBA00007811"/>
    </source>
</evidence>
<reference evidence="17" key="2">
    <citation type="journal article" date="2016" name="Mol. Ecol.">
        <title>Population genomics of the filarial nematode parasite Wuchereria bancrofti from mosquitoes.</title>
        <authorList>
            <person name="Small S.T."/>
            <person name="Reimer L.J."/>
            <person name="Tisch D.J."/>
            <person name="King C.L."/>
            <person name="Christensen B.M."/>
            <person name="Siba P.M."/>
            <person name="Kazura J.W."/>
            <person name="Serre D."/>
            <person name="Zimmerman P.A."/>
        </authorList>
    </citation>
    <scope>NUCLEOTIDE SEQUENCE</scope>
    <source>
        <strain evidence="17">pt0022</strain>
    </source>
</reference>
<dbReference type="PROSITE" id="PS51203">
    <property type="entry name" value="CS"/>
    <property type="match status" value="1"/>
</dbReference>
<keyword evidence="6 15" id="KW-0812">Transmembrane</keyword>
<evidence type="ECO:0000256" key="1">
    <source>
        <dbReference type="ARBA" id="ARBA00004477"/>
    </source>
</evidence>
<comment type="catalytic activity">
    <reaction evidence="15">
        <text>a very-long-chain (3R)-3-hydroxyacyl-CoA = a very-long-chain (2E)-enoyl-CoA + H2O</text>
        <dbReference type="Rhea" id="RHEA:45812"/>
        <dbReference type="ChEBI" id="CHEBI:15377"/>
        <dbReference type="ChEBI" id="CHEBI:83728"/>
        <dbReference type="ChEBI" id="CHEBI:85440"/>
        <dbReference type="EC" id="4.2.1.134"/>
    </reaction>
</comment>
<keyword evidence="8 15" id="KW-0276">Fatty acid metabolism</keyword>
<evidence type="ECO:0000256" key="13">
    <source>
        <dbReference type="ARBA" id="ARBA00023160"/>
    </source>
</evidence>
<dbReference type="PANTHER" id="PTHR11035">
    <property type="entry name" value="VERY-LONG-CHAIN (3R)-3-HYDROXYACYL-COA DEHYDRATASE"/>
    <property type="match status" value="1"/>
</dbReference>
<dbReference type="GO" id="GO:0042761">
    <property type="term" value="P:very long-chain fatty acid biosynthetic process"/>
    <property type="evidence" value="ECO:0007669"/>
    <property type="project" value="TreeGrafter"/>
</dbReference>
<feature type="domain" description="CS" evidence="16">
    <location>
        <begin position="31"/>
        <end position="120"/>
    </location>
</feature>
<feature type="transmembrane region" description="Helical" evidence="15">
    <location>
        <begin position="392"/>
        <end position="415"/>
    </location>
</feature>
<evidence type="ECO:0000256" key="8">
    <source>
        <dbReference type="ARBA" id="ARBA00022832"/>
    </source>
</evidence>
<dbReference type="GO" id="GO:0102158">
    <property type="term" value="F:very-long-chain (3R)-3-hydroxyacyl-CoA dehydratase activity"/>
    <property type="evidence" value="ECO:0007669"/>
    <property type="project" value="UniProtKB-EC"/>
</dbReference>
<dbReference type="EC" id="4.2.1.134" evidence="4 15"/>
<dbReference type="InterPro" id="IPR008978">
    <property type="entry name" value="HSP20-like_chaperone"/>
</dbReference>
<evidence type="ECO:0000313" key="17">
    <source>
        <dbReference type="Proteomes" id="UP000093561"/>
    </source>
</evidence>
<keyword evidence="13 15" id="KW-0275">Fatty acid biosynthesis</keyword>
<evidence type="ECO:0000256" key="4">
    <source>
        <dbReference type="ARBA" id="ARBA00013122"/>
    </source>
</evidence>
<protein>
    <recommendedName>
        <fullName evidence="4 15">Very-long-chain (3R)-3-hydroxyacyl-CoA dehydratase</fullName>
        <ecNumber evidence="4 15">4.2.1.134</ecNumber>
    </recommendedName>
</protein>
<comment type="pathway">
    <text evidence="2 15">Lipid metabolism; fatty acid biosynthesis.</text>
</comment>
<evidence type="ECO:0000256" key="14">
    <source>
        <dbReference type="ARBA" id="ARBA00023239"/>
    </source>
</evidence>
<comment type="subcellular location">
    <subcellularLocation>
        <location evidence="1 15">Endoplasmic reticulum membrane</location>
        <topology evidence="1 15">Multi-pass membrane protein</topology>
    </subcellularLocation>
</comment>
<evidence type="ECO:0000256" key="6">
    <source>
        <dbReference type="ARBA" id="ARBA00022692"/>
    </source>
</evidence>
<reference evidence="17" key="1">
    <citation type="submission" date="2015-03" db="EMBL/GenBank/DDBJ databases">
        <title>Wuchereria bancrofti Genome Sequencing Papua New Guinea Strain.</title>
        <authorList>
            <person name="Small S.T."/>
            <person name="Serre D."/>
            <person name="Zimmerman P.A."/>
        </authorList>
    </citation>
    <scope>NUCLEOTIDE SEQUENCE [LARGE SCALE GENOMIC DNA]</scope>
    <source>
        <strain evidence="17">pt0022</strain>
    </source>
</reference>
<dbReference type="Proteomes" id="UP000093561">
    <property type="component" value="Unassembled WGS sequence"/>
</dbReference>
<dbReference type="SUPFAM" id="SSF49764">
    <property type="entry name" value="HSP20-like chaperones"/>
    <property type="match status" value="1"/>
</dbReference>
<keyword evidence="5 15" id="KW-0444">Lipid biosynthesis</keyword>
<dbReference type="Gene3D" id="2.60.40.790">
    <property type="match status" value="1"/>
</dbReference>
<name>A0AAF5Q4E6_WUCBA</name>
<feature type="transmembrane region" description="Helical" evidence="15">
    <location>
        <begin position="134"/>
        <end position="151"/>
    </location>
</feature>
<evidence type="ECO:0000256" key="11">
    <source>
        <dbReference type="ARBA" id="ARBA00023098"/>
    </source>
</evidence>
<dbReference type="Pfam" id="PF04387">
    <property type="entry name" value="PTPLA"/>
    <property type="match status" value="1"/>
</dbReference>
<keyword evidence="12 15" id="KW-0472">Membrane</keyword>
<dbReference type="InterPro" id="IPR007482">
    <property type="entry name" value="Tyr_Pase-like_PTPLA"/>
</dbReference>
<keyword evidence="7 15" id="KW-0256">Endoplasmic reticulum</keyword>
<feature type="transmembrane region" description="Helical" evidence="15">
    <location>
        <begin position="315"/>
        <end position="332"/>
    </location>
</feature>
<dbReference type="GO" id="GO:0030148">
    <property type="term" value="P:sphingolipid biosynthetic process"/>
    <property type="evidence" value="ECO:0007669"/>
    <property type="project" value="TreeGrafter"/>
</dbReference>
<feature type="transmembrane region" description="Helical" evidence="15">
    <location>
        <begin position="218"/>
        <end position="242"/>
    </location>
</feature>
<accession>A0AAF5Q4E6</accession>
<reference evidence="18" key="3">
    <citation type="submission" date="2024-02" db="UniProtKB">
        <authorList>
            <consortium name="WormBaseParasite"/>
        </authorList>
    </citation>
    <scope>IDENTIFICATION</scope>
    <source>
        <strain evidence="18">pt0022</strain>
    </source>
</reference>
<dbReference type="GO" id="GO:0005789">
    <property type="term" value="C:endoplasmic reticulum membrane"/>
    <property type="evidence" value="ECO:0007669"/>
    <property type="project" value="UniProtKB-SubCell"/>
</dbReference>
<evidence type="ECO:0000256" key="12">
    <source>
        <dbReference type="ARBA" id="ARBA00023136"/>
    </source>
</evidence>
<keyword evidence="11 15" id="KW-0443">Lipid metabolism</keyword>
<evidence type="ECO:0000256" key="5">
    <source>
        <dbReference type="ARBA" id="ARBA00022516"/>
    </source>
</evidence>